<proteinExistence type="predicted"/>
<sequence length="1056" mass="115132">MKFCGREAELETLVSRWKLASNLSNPRPQLVIVKAERGVGKTRLALEFYRWLSENVDAKGEEGYWPDTASVLDRSMDVNPDPFACGYGKPFPYLWWGLRGSDPGAENPVSGDAVASYDRFLAPHLGALTLKARSIKSGAAILSIWKDVAKGEVAGWTGYDTAISVGEALFNTVKIVKGTLDQSSAAALSEVNKKPIKRVDAVLEDLEQVLNPRSLGFAKTPAVILIDDAQFSPHDPGLSIFCEKLLHDAMNQRWPVLILVTHWKRDLSAEFIEKNTTSFAGVYYHALNHDAAANGPAAGLPGGYLDSSNVTEIDLTPVPDLSNALKEALPGLTSEQSHALLDHAGGNPRHLEQIIAFLKENEDFFEDYDLKNALTEEGLQEALEETHDLFKVVMRRLRDAPPEVQEAICLASLQGVSFVSEIVNDLAKALLDSDREEALKRAVDPFSMVSRQQRAKTVAEFSERLFYLVAEKRRRSLKSLRDTDALTSVLKQVLRSHVANIDPDKPMDVDAALVTCELASQLFAESDPEVALNSLAIIVLLETKRFSYAAALKAADGYLKLFHSVDAEKLWERGLTFDGAGGVADLLLSEGRISDAQSVLTSLLQHSRALATRLQTAQSQRNLSVSLDWVGDAFHAGGDLTTATKLWKESLEIRRDLATHVQTPESQRNLTVSLLKVGEALHTGGDLTTATGLWQESLEIRRALATQLQTPLSQRDLSVSLDKVGDAFHAGGDLTTATGLWQESLEIRRALATQLQTPLSQRDLSVSLDKVGDAFHAGGNLTTATGLWQESLEISRGLAKRLQTPESQRDLSISLERVGDALHAGGDLTTATGLLQESLEISRALAKRLQTPESRRDLSISLERVGDALHAGGDLTTATGLLQESLEIRRALARWLQTPQSRRGLSVSLDKVGDALHAGGDLTTATGLWQESLEISRGLAKRLQTPESQRDLAVSLYKVGVALHAVGDLAAATGLWQESMEIHRALATRLQTPESRRVLSASLYFLASSLISGNKTELANTMIIEGTALIETLPKHMREDLAAAFADLRGEMESAQ</sequence>
<dbReference type="InterPro" id="IPR027417">
    <property type="entry name" value="P-loop_NTPase"/>
</dbReference>
<accession>A0ABX2PHB3</accession>
<dbReference type="EMBL" id="JABCJD010000006">
    <property type="protein sequence ID" value="NVO28172.1"/>
    <property type="molecule type" value="Genomic_DNA"/>
</dbReference>
<dbReference type="Gene3D" id="1.25.40.10">
    <property type="entry name" value="Tetratricopeptide repeat domain"/>
    <property type="match status" value="2"/>
</dbReference>
<evidence type="ECO:0000313" key="2">
    <source>
        <dbReference type="Proteomes" id="UP000523601"/>
    </source>
</evidence>
<organism evidence="1 2">
    <name type="scientific">Donghicola mangrovi</name>
    <dbReference type="NCBI Taxonomy" id="2729614"/>
    <lineage>
        <taxon>Bacteria</taxon>
        <taxon>Pseudomonadati</taxon>
        <taxon>Pseudomonadota</taxon>
        <taxon>Alphaproteobacteria</taxon>
        <taxon>Rhodobacterales</taxon>
        <taxon>Roseobacteraceae</taxon>
        <taxon>Donghicola</taxon>
    </lineage>
</organism>
<dbReference type="SUPFAM" id="SSF52540">
    <property type="entry name" value="P-loop containing nucleoside triphosphate hydrolases"/>
    <property type="match status" value="1"/>
</dbReference>
<comment type="caution">
    <text evidence="1">The sequence shown here is derived from an EMBL/GenBank/DDBJ whole genome shotgun (WGS) entry which is preliminary data.</text>
</comment>
<keyword evidence="2" id="KW-1185">Reference proteome</keyword>
<dbReference type="InterPro" id="IPR011990">
    <property type="entry name" value="TPR-like_helical_dom_sf"/>
</dbReference>
<dbReference type="PANTHER" id="PTHR19959">
    <property type="entry name" value="KINESIN LIGHT CHAIN"/>
    <property type="match status" value="1"/>
</dbReference>
<dbReference type="SUPFAM" id="SSF48452">
    <property type="entry name" value="TPR-like"/>
    <property type="match status" value="1"/>
</dbReference>
<protein>
    <recommendedName>
        <fullName evidence="3">Orc1-like AAA ATPase domain-containing protein</fullName>
    </recommendedName>
</protein>
<evidence type="ECO:0000313" key="1">
    <source>
        <dbReference type="EMBL" id="NVO28172.1"/>
    </source>
</evidence>
<evidence type="ECO:0008006" key="3">
    <source>
        <dbReference type="Google" id="ProtNLM"/>
    </source>
</evidence>
<dbReference type="PANTHER" id="PTHR19959:SF119">
    <property type="entry name" value="FUNGAL LIPASE-LIKE DOMAIN-CONTAINING PROTEIN"/>
    <property type="match status" value="1"/>
</dbReference>
<dbReference type="RefSeq" id="WP_176854828.1">
    <property type="nucleotide sequence ID" value="NZ_JABCJD010000006.1"/>
</dbReference>
<dbReference type="Proteomes" id="UP000523601">
    <property type="component" value="Unassembled WGS sequence"/>
</dbReference>
<reference evidence="1 2" key="1">
    <citation type="submission" date="2020-04" db="EMBL/GenBank/DDBJ databases">
        <title>Donghicola sp., a member of the Rhodobacteraceae family isolated from mangrove forest in Thailand.</title>
        <authorList>
            <person name="Charoenyingcharoen P."/>
            <person name="Yukphan P."/>
        </authorList>
    </citation>
    <scope>NUCLEOTIDE SEQUENCE [LARGE SCALE GENOMIC DNA]</scope>
    <source>
        <strain evidence="1 2">C2-DW-16</strain>
    </source>
</reference>
<name>A0ABX2PHB3_9RHOB</name>
<gene>
    <name evidence="1" type="ORF">HJ526_12120</name>
</gene>